<protein>
    <submittedName>
        <fullName evidence="11">Pre-mRNA-splicing factor cwc25</fullName>
    </submittedName>
</protein>
<dbReference type="PANTHER" id="PTHR16196">
    <property type="entry name" value="CELL CYCLE CONTROL PROTEIN CWF25"/>
    <property type="match status" value="1"/>
</dbReference>
<evidence type="ECO:0000313" key="11">
    <source>
        <dbReference type="EMBL" id="KAF9740915.1"/>
    </source>
</evidence>
<feature type="compositionally biased region" description="Basic residues" evidence="9">
    <location>
        <begin position="174"/>
        <end position="184"/>
    </location>
</feature>
<dbReference type="EMBL" id="WJXW01000001">
    <property type="protein sequence ID" value="KAF9740915.1"/>
    <property type="molecule type" value="Genomic_DNA"/>
</dbReference>
<dbReference type="SMART" id="SM01083">
    <property type="entry name" value="Cir_N"/>
    <property type="match status" value="1"/>
</dbReference>
<feature type="compositionally biased region" description="Basic and acidic residues" evidence="9">
    <location>
        <begin position="339"/>
        <end position="366"/>
    </location>
</feature>
<feature type="region of interest" description="Disordered" evidence="9">
    <location>
        <begin position="150"/>
        <end position="399"/>
    </location>
</feature>
<feature type="compositionally biased region" description="Low complexity" evidence="9">
    <location>
        <begin position="323"/>
        <end position="333"/>
    </location>
</feature>
<reference evidence="11" key="1">
    <citation type="journal article" date="2020" name="Mol. Plant Microbe Interact.">
        <title>Genome Sequence of the Biocontrol Agent Coniothyrium minitans strain Conio (IMI 134523).</title>
        <authorList>
            <person name="Patel D."/>
            <person name="Shittu T.A."/>
            <person name="Baroncelli R."/>
            <person name="Muthumeenakshi S."/>
            <person name="Osborne T.H."/>
            <person name="Janganan T.K."/>
            <person name="Sreenivasaprasad S."/>
        </authorList>
    </citation>
    <scope>NUCLEOTIDE SEQUENCE</scope>
    <source>
        <strain evidence="11">Conio</strain>
    </source>
</reference>
<dbReference type="Pfam" id="PF12542">
    <property type="entry name" value="CWC25"/>
    <property type="match status" value="1"/>
</dbReference>
<accession>A0A9P6GUR1</accession>
<dbReference type="InterPro" id="IPR022209">
    <property type="entry name" value="CWC25"/>
</dbReference>
<evidence type="ECO:0000256" key="8">
    <source>
        <dbReference type="SAM" id="Coils"/>
    </source>
</evidence>
<evidence type="ECO:0000256" key="7">
    <source>
        <dbReference type="ARBA" id="ARBA00023242"/>
    </source>
</evidence>
<keyword evidence="3" id="KW-0507">mRNA processing</keyword>
<dbReference type="GO" id="GO:0000398">
    <property type="term" value="P:mRNA splicing, via spliceosome"/>
    <property type="evidence" value="ECO:0007669"/>
    <property type="project" value="TreeGrafter"/>
</dbReference>
<feature type="compositionally biased region" description="Basic and acidic residues" evidence="9">
    <location>
        <begin position="150"/>
        <end position="173"/>
    </location>
</feature>
<keyword evidence="12" id="KW-1185">Reference proteome</keyword>
<evidence type="ECO:0000256" key="4">
    <source>
        <dbReference type="ARBA" id="ARBA00022728"/>
    </source>
</evidence>
<feature type="compositionally biased region" description="Basic and acidic residues" evidence="9">
    <location>
        <begin position="185"/>
        <end position="195"/>
    </location>
</feature>
<feature type="compositionally biased region" description="Basic and acidic residues" evidence="9">
    <location>
        <begin position="206"/>
        <end position="217"/>
    </location>
</feature>
<keyword evidence="6" id="KW-0508">mRNA splicing</keyword>
<dbReference type="InterPro" id="IPR051376">
    <property type="entry name" value="CWC25_splicing_factor"/>
</dbReference>
<feature type="compositionally biased region" description="Basic residues" evidence="9">
    <location>
        <begin position="196"/>
        <end position="205"/>
    </location>
</feature>
<feature type="region of interest" description="Disordered" evidence="9">
    <location>
        <begin position="1"/>
        <end position="22"/>
    </location>
</feature>
<gene>
    <name evidence="11" type="ORF">PMIN01_00454</name>
</gene>
<name>A0A9P6GUR1_9PLEO</name>
<comment type="similarity">
    <text evidence="2">Belongs to the CWC25 family.</text>
</comment>
<keyword evidence="7" id="KW-0539">Nucleus</keyword>
<comment type="subcellular location">
    <subcellularLocation>
        <location evidence="1">Nucleus</location>
    </subcellularLocation>
</comment>
<evidence type="ECO:0000256" key="3">
    <source>
        <dbReference type="ARBA" id="ARBA00022664"/>
    </source>
</evidence>
<evidence type="ECO:0000256" key="9">
    <source>
        <dbReference type="SAM" id="MobiDB-lite"/>
    </source>
</evidence>
<sequence>MGGDLNTKKSWHPHLRKNQEKVWKEEQNALEERKLIEKLRKERDEERQIEELQKLAEANGGKVATKRVDWMYAGPSGDGAGVTEEREGYLLGKRRIDALLKGNDSQALQKGAAVGINAVSNINANSTRDTQKKVLQDPLLMIQKQKMEMQLKAMKDAQKQKQYEEKRAKEKEREKKHKHSRRDRSRSADDRDGRDPRRRHHRRDRSRSASDDRDDRERRHRRHRRDDRDEPRRRSRSPRRRDDDRERRCRSRSTSPYRKSNRDNRDRDGERRRDRSPPSREKPEQNGHHERDSYRRRGPPLPRENGHQQRPREPTPPPKPDMAARLAEMQAAASSLEGQRQERVKLLEAEEAATEEKHKHNRDGQHRFISGFRSKAAEATDLGDAISRGRQGARGSVDA</sequence>
<dbReference type="Pfam" id="PF10197">
    <property type="entry name" value="Cir_N"/>
    <property type="match status" value="1"/>
</dbReference>
<comment type="caution">
    <text evidence="11">The sequence shown here is derived from an EMBL/GenBank/DDBJ whole genome shotgun (WGS) entry which is preliminary data.</text>
</comment>
<dbReference type="Proteomes" id="UP000756921">
    <property type="component" value="Unassembled WGS sequence"/>
</dbReference>
<dbReference type="InterPro" id="IPR019339">
    <property type="entry name" value="CIR_N_dom"/>
</dbReference>
<feature type="compositionally biased region" description="Basic and acidic residues" evidence="9">
    <location>
        <begin position="304"/>
        <end position="313"/>
    </location>
</feature>
<evidence type="ECO:0000313" key="12">
    <source>
        <dbReference type="Proteomes" id="UP000756921"/>
    </source>
</evidence>
<evidence type="ECO:0000256" key="6">
    <source>
        <dbReference type="ARBA" id="ARBA00023187"/>
    </source>
</evidence>
<dbReference type="PANTHER" id="PTHR16196:SF0">
    <property type="entry name" value="PRE-MRNA-SPLICING FACTOR CWC25 HOMOLOG"/>
    <property type="match status" value="1"/>
</dbReference>
<evidence type="ECO:0000256" key="5">
    <source>
        <dbReference type="ARBA" id="ARBA00023054"/>
    </source>
</evidence>
<proteinExistence type="inferred from homology"/>
<feature type="coiled-coil region" evidence="8">
    <location>
        <begin position="29"/>
        <end position="59"/>
    </location>
</feature>
<keyword evidence="5 8" id="KW-0175">Coiled coil</keyword>
<feature type="compositionally biased region" description="Basic and acidic residues" evidence="9">
    <location>
        <begin position="260"/>
        <end position="295"/>
    </location>
</feature>
<evidence type="ECO:0000259" key="10">
    <source>
        <dbReference type="SMART" id="SM01083"/>
    </source>
</evidence>
<dbReference type="AlphaFoldDB" id="A0A9P6GUR1"/>
<dbReference type="GO" id="GO:0005684">
    <property type="term" value="C:U2-type spliceosomal complex"/>
    <property type="evidence" value="ECO:0007669"/>
    <property type="project" value="TreeGrafter"/>
</dbReference>
<evidence type="ECO:0000256" key="2">
    <source>
        <dbReference type="ARBA" id="ARBA00006695"/>
    </source>
</evidence>
<feature type="domain" description="CBF1-interacting co-repressor CIR N-terminal" evidence="10">
    <location>
        <begin position="10"/>
        <end position="46"/>
    </location>
</feature>
<dbReference type="OrthoDB" id="21123at2759"/>
<organism evidence="11 12">
    <name type="scientific">Paraphaeosphaeria minitans</name>
    <dbReference type="NCBI Taxonomy" id="565426"/>
    <lineage>
        <taxon>Eukaryota</taxon>
        <taxon>Fungi</taxon>
        <taxon>Dikarya</taxon>
        <taxon>Ascomycota</taxon>
        <taxon>Pezizomycotina</taxon>
        <taxon>Dothideomycetes</taxon>
        <taxon>Pleosporomycetidae</taxon>
        <taxon>Pleosporales</taxon>
        <taxon>Massarineae</taxon>
        <taxon>Didymosphaeriaceae</taxon>
        <taxon>Paraphaeosphaeria</taxon>
    </lineage>
</organism>
<keyword evidence="4" id="KW-0747">Spliceosome</keyword>
<evidence type="ECO:0000256" key="1">
    <source>
        <dbReference type="ARBA" id="ARBA00004123"/>
    </source>
</evidence>